<gene>
    <name evidence="2" type="ORF">AVDCRST_MAG17-1422</name>
</gene>
<dbReference type="EMBL" id="CADCVV010000099">
    <property type="protein sequence ID" value="CAA9501531.1"/>
    <property type="molecule type" value="Genomic_DNA"/>
</dbReference>
<name>A0A6J4SKD7_9ACTN</name>
<evidence type="ECO:0000256" key="1">
    <source>
        <dbReference type="SAM" id="MobiDB-lite"/>
    </source>
</evidence>
<evidence type="ECO:0000313" key="2">
    <source>
        <dbReference type="EMBL" id="CAA9501531.1"/>
    </source>
</evidence>
<protein>
    <recommendedName>
        <fullName evidence="3">DUF1844 domain-containing protein</fullName>
    </recommendedName>
</protein>
<feature type="compositionally biased region" description="Low complexity" evidence="1">
    <location>
        <begin position="110"/>
        <end position="132"/>
    </location>
</feature>
<organism evidence="2">
    <name type="scientific">uncultured Solirubrobacterales bacterium</name>
    <dbReference type="NCBI Taxonomy" id="768556"/>
    <lineage>
        <taxon>Bacteria</taxon>
        <taxon>Bacillati</taxon>
        <taxon>Actinomycetota</taxon>
        <taxon>Thermoleophilia</taxon>
        <taxon>Solirubrobacterales</taxon>
        <taxon>environmental samples</taxon>
    </lineage>
</organism>
<reference evidence="2" key="1">
    <citation type="submission" date="2020-02" db="EMBL/GenBank/DDBJ databases">
        <authorList>
            <person name="Meier V. D."/>
        </authorList>
    </citation>
    <scope>NUCLEOTIDE SEQUENCE</scope>
    <source>
        <strain evidence="2">AVDCRST_MAG17</strain>
    </source>
</reference>
<proteinExistence type="predicted"/>
<feature type="region of interest" description="Disordered" evidence="1">
    <location>
        <begin position="110"/>
        <end position="162"/>
    </location>
</feature>
<dbReference type="AlphaFoldDB" id="A0A6J4SKD7"/>
<sequence>MTTQEPQGPPPGMGGAGAAGAPSEEEMQAALDEQMRRLTVPDVIIQTVVTLINLGARKLGLTGAPEDAAERDLEQARMAIEGTRALLPLVPAEVGQIREALSQLQMAYAREAGGQGPAPAAEASGAPDAEPVPGAPKPDPAAPDEEAERAKARAKIWTPGSG</sequence>
<accession>A0A6J4SKD7</accession>
<feature type="region of interest" description="Disordered" evidence="1">
    <location>
        <begin position="1"/>
        <end position="25"/>
    </location>
</feature>
<evidence type="ECO:0008006" key="3">
    <source>
        <dbReference type="Google" id="ProtNLM"/>
    </source>
</evidence>